<organism evidence="1 2">
    <name type="scientific">Plebeiibacterium marinum</name>
    <dbReference type="NCBI Taxonomy" id="2992111"/>
    <lineage>
        <taxon>Bacteria</taxon>
        <taxon>Pseudomonadati</taxon>
        <taxon>Bacteroidota</taxon>
        <taxon>Bacteroidia</taxon>
        <taxon>Marinilabiliales</taxon>
        <taxon>Marinilabiliaceae</taxon>
        <taxon>Plebeiibacterium</taxon>
    </lineage>
</organism>
<evidence type="ECO:0000313" key="1">
    <source>
        <dbReference type="EMBL" id="MCW3804847.1"/>
    </source>
</evidence>
<proteinExistence type="predicted"/>
<sequence>MKLIFLIPTIEPEIIPCYKQLQSGNHEIHVIYEKNNTDFNGNGHILLYNREDYRISAPLIKLVRSIKPDRIVMHGLYPVGNIHLAQYYAKLKRRTPVILAIDKHWEDKQNKIVWQNYGINVKYAIDYVWADENQCLTRNIVKKQFICDGLTSFDTPLEWAQTV</sequence>
<dbReference type="AlphaFoldDB" id="A0AAE3SIP6"/>
<reference evidence="1" key="1">
    <citation type="submission" date="2022-10" db="EMBL/GenBank/DDBJ databases">
        <authorList>
            <person name="Yu W.X."/>
        </authorList>
    </citation>
    <scope>NUCLEOTIDE SEQUENCE</scope>
    <source>
        <strain evidence="1">D04</strain>
    </source>
</reference>
<gene>
    <name evidence="1" type="ORF">OM074_04360</name>
</gene>
<keyword evidence="2" id="KW-1185">Reference proteome</keyword>
<comment type="caution">
    <text evidence="1">The sequence shown here is derived from an EMBL/GenBank/DDBJ whole genome shotgun (WGS) entry which is preliminary data.</text>
</comment>
<accession>A0AAE3SIP6</accession>
<protein>
    <submittedName>
        <fullName evidence="1">Uncharacterized protein</fullName>
    </submittedName>
</protein>
<name>A0AAE3SIP6_9BACT</name>
<evidence type="ECO:0000313" key="2">
    <source>
        <dbReference type="Proteomes" id="UP001207408"/>
    </source>
</evidence>
<dbReference type="RefSeq" id="WP_301198069.1">
    <property type="nucleotide sequence ID" value="NZ_JAPDPI010000006.1"/>
</dbReference>
<dbReference type="EMBL" id="JAPDPI010000006">
    <property type="protein sequence ID" value="MCW3804847.1"/>
    <property type="molecule type" value="Genomic_DNA"/>
</dbReference>
<dbReference type="Proteomes" id="UP001207408">
    <property type="component" value="Unassembled WGS sequence"/>
</dbReference>